<organism evidence="2 3">
    <name type="scientific">Veillonella absiana</name>
    <dbReference type="NCBI Taxonomy" id="3079305"/>
    <lineage>
        <taxon>Bacteria</taxon>
        <taxon>Bacillati</taxon>
        <taxon>Bacillota</taxon>
        <taxon>Negativicutes</taxon>
        <taxon>Veillonellales</taxon>
        <taxon>Veillonellaceae</taxon>
        <taxon>Veillonella</taxon>
    </lineage>
</organism>
<evidence type="ECO:0000256" key="1">
    <source>
        <dbReference type="SAM" id="Phobius"/>
    </source>
</evidence>
<dbReference type="InterPro" id="IPR002829">
    <property type="entry name" value="DUF116"/>
</dbReference>
<feature type="transmembrane region" description="Helical" evidence="1">
    <location>
        <begin position="12"/>
        <end position="37"/>
    </location>
</feature>
<sequence>MVNKEKEYETYPLYLGLSGLTFALLTVLVVVLMYVLWPGLHQLSYTLAVTVEIFLAFIIGIGWFLWAMLGIATKGWLRIHPIILRISNRVIYSLFPISLLLGKFGGVTKDRLRQSMIDLINHLVTLNLYKVPADRILLLTPHCLQESSCVHKVTGDVYNCKQCGRCKVGDLLQITKDYGCKFLVATGGTLARLKVKEARPKAIVAIACERDLASGMADVFPIPVIGVLNARPNGPCCNTTVDADRVREVVELLVDKDSHERN</sequence>
<keyword evidence="1" id="KW-0812">Transmembrane</keyword>
<evidence type="ECO:0000313" key="2">
    <source>
        <dbReference type="EMBL" id="MDV5088450.1"/>
    </source>
</evidence>
<name>A0ABU3Z967_9FIRM</name>
<feature type="transmembrane region" description="Helical" evidence="1">
    <location>
        <begin position="90"/>
        <end position="107"/>
    </location>
</feature>
<accession>A0ABU3Z967</accession>
<proteinExistence type="predicted"/>
<protein>
    <submittedName>
        <fullName evidence="2">DUF116 domain-containing protein</fullName>
    </submittedName>
</protein>
<feature type="transmembrane region" description="Helical" evidence="1">
    <location>
        <begin position="43"/>
        <end position="69"/>
    </location>
</feature>
<dbReference type="PANTHER" id="PTHR43801:SF1">
    <property type="entry name" value="POLYPRENYL SYNTHETASE"/>
    <property type="match status" value="1"/>
</dbReference>
<dbReference type="PANTHER" id="PTHR43801">
    <property type="entry name" value="NUCLEOTIDE-BINDING PROTEIN-RELATED"/>
    <property type="match status" value="1"/>
</dbReference>
<keyword evidence="1" id="KW-0472">Membrane</keyword>
<evidence type="ECO:0000313" key="3">
    <source>
        <dbReference type="Proteomes" id="UP001272515"/>
    </source>
</evidence>
<dbReference type="RefSeq" id="WP_317329973.1">
    <property type="nucleotide sequence ID" value="NZ_JAWJZA010000003.1"/>
</dbReference>
<keyword evidence="3" id="KW-1185">Reference proteome</keyword>
<dbReference type="EMBL" id="JAWJZB010000006">
    <property type="protein sequence ID" value="MDV5088450.1"/>
    <property type="molecule type" value="Genomic_DNA"/>
</dbReference>
<gene>
    <name evidence="2" type="ORF">RVY80_06280</name>
</gene>
<reference evidence="2 3" key="1">
    <citation type="submission" date="2023-10" db="EMBL/GenBank/DDBJ databases">
        <title>Veillonella sp. nov., isolated from a pig farm feces dump.</title>
        <authorList>
            <person name="Chang Y.-H."/>
        </authorList>
    </citation>
    <scope>NUCLEOTIDE SEQUENCE [LARGE SCALE GENOMIC DNA]</scope>
    <source>
        <strain evidence="2 3">YH-vei2233</strain>
    </source>
</reference>
<dbReference type="Pfam" id="PF01976">
    <property type="entry name" value="DUF116"/>
    <property type="match status" value="1"/>
</dbReference>
<keyword evidence="1" id="KW-1133">Transmembrane helix</keyword>
<comment type="caution">
    <text evidence="2">The sequence shown here is derived from an EMBL/GenBank/DDBJ whole genome shotgun (WGS) entry which is preliminary data.</text>
</comment>
<dbReference type="Proteomes" id="UP001272515">
    <property type="component" value="Unassembled WGS sequence"/>
</dbReference>